<feature type="domain" description="Pyruvate flavodoxin/ferredoxin oxidoreductase pyrimidine binding" evidence="8">
    <location>
        <begin position="33"/>
        <end position="258"/>
    </location>
</feature>
<evidence type="ECO:0000313" key="11">
    <source>
        <dbReference type="EMBL" id="TCN25409.1"/>
    </source>
</evidence>
<evidence type="ECO:0000256" key="1">
    <source>
        <dbReference type="ARBA" id="ARBA00009032"/>
    </source>
</evidence>
<evidence type="ECO:0000259" key="10">
    <source>
        <dbReference type="Pfam" id="PF17147"/>
    </source>
</evidence>
<dbReference type="InterPro" id="IPR050722">
    <property type="entry name" value="Pyruvate:ferred/Flavod_OxRd"/>
</dbReference>
<evidence type="ECO:0000256" key="7">
    <source>
        <dbReference type="ARBA" id="ARBA00023014"/>
    </source>
</evidence>
<dbReference type="CDD" id="cd07034">
    <property type="entry name" value="TPP_PYR_PFOR_IOR-alpha_like"/>
    <property type="match status" value="1"/>
</dbReference>
<dbReference type="RefSeq" id="WP_132005068.1">
    <property type="nucleotide sequence ID" value="NZ_JABUHM010000003.1"/>
</dbReference>
<dbReference type="Proteomes" id="UP000295689">
    <property type="component" value="Unassembled WGS sequence"/>
</dbReference>
<evidence type="ECO:0000313" key="12">
    <source>
        <dbReference type="Proteomes" id="UP000295689"/>
    </source>
</evidence>
<sequence>MSIDVNQEELLKPGGAVEQNIVFESGNEMAAYAAHQINYHIMGYYPISPSTEVAQFLDGMKAKGEHDIVLIPADGEHGSAGICYGAATGGGRVFNATSANGFLYMLEQLPVQSGTRFPMVLNLVNRSVSGPLNIHGDHSDLYFALNTGWPILMARDPQIVYDMNLIAIKLAEDPEVRLPVIVSFDGYFTSHQKRRVQVLKNKEDVQKFIGDPPTSFPHALDRENPVTIGPYMNEPDYINNCYQQSVAMYNAEKVFERISAEYAQLTGREYPVLDLYRMEDAEVAVFMLNSAAEVCKDVADRLRLKGIKAGVISPNMIRPFPQQKLAEVLKNVKAVTVGDRADSYGGYGGNMAIELRAALQTHGNVSTKVINRIYGLGGKDFYADEAEQFFLLAQEAAMKGIVEKPFDYFGHAPGKTENAPQRVLNPMKKEDLNTGLITVTPDEKTGELKVKIPPLRSLTKKPKRLASGHGACPGCGIFSGLELFFKGIEGDIVALFHTGCAMVVTTGYPYSSHKATYIHNLFQNGSATLSGLVEMFHERKRRGELAELGLSDDYTFVMVTGDGGMDIGMGPAIGTALRNHKMIILEYDNEGYMNTGSQLSYSTPMGHMTSTSSVGSFQNGKPFHHKDTAQIMAATHIPYVFTGTEAFDRDLLKKAAKAQWYAKNEGLVYGKILITCPLNWKSKDELGQTIVEAAVNSCFFPLYEVDRGITTVTYDPEEKNKRINVSEWLKLMGKTKHLLKEGSQEMLQQFDQEVERRWRQLRAKHESPYL</sequence>
<dbReference type="GO" id="GO:0051539">
    <property type="term" value="F:4 iron, 4 sulfur cluster binding"/>
    <property type="evidence" value="ECO:0007669"/>
    <property type="project" value="UniProtKB-KW"/>
</dbReference>
<dbReference type="InterPro" id="IPR011766">
    <property type="entry name" value="TPP_enzyme_TPP-bd"/>
</dbReference>
<dbReference type="GO" id="GO:0006979">
    <property type="term" value="P:response to oxidative stress"/>
    <property type="evidence" value="ECO:0007669"/>
    <property type="project" value="TreeGrafter"/>
</dbReference>
<dbReference type="EMBL" id="SLVV01000005">
    <property type="protein sequence ID" value="TCN25409.1"/>
    <property type="molecule type" value="Genomic_DNA"/>
</dbReference>
<dbReference type="FunFam" id="3.40.50.970:FF:000012">
    <property type="entry name" value="Pyruvate:ferredoxin (Flavodoxin) oxidoreductase"/>
    <property type="match status" value="1"/>
</dbReference>
<dbReference type="Gene3D" id="3.40.50.970">
    <property type="match status" value="3"/>
</dbReference>
<dbReference type="SUPFAM" id="SSF52922">
    <property type="entry name" value="TK C-terminal domain-like"/>
    <property type="match status" value="1"/>
</dbReference>
<dbReference type="AlphaFoldDB" id="A0A4R2BH99"/>
<dbReference type="InterPro" id="IPR033412">
    <property type="entry name" value="PFOR_II"/>
</dbReference>
<feature type="domain" description="Pyruvate:ferredoxin oxidoreductase core" evidence="10">
    <location>
        <begin position="281"/>
        <end position="385"/>
    </location>
</feature>
<dbReference type="Gene3D" id="3.40.50.920">
    <property type="match status" value="1"/>
</dbReference>
<feature type="domain" description="Thiamine pyrophosphate enzyme TPP-binding" evidence="9">
    <location>
        <begin position="552"/>
        <end position="658"/>
    </location>
</feature>
<evidence type="ECO:0000256" key="4">
    <source>
        <dbReference type="ARBA" id="ARBA00022982"/>
    </source>
</evidence>
<evidence type="ECO:0000256" key="2">
    <source>
        <dbReference type="ARBA" id="ARBA00022448"/>
    </source>
</evidence>
<keyword evidence="4" id="KW-0249">Electron transport</keyword>
<proteinExistence type="inferred from homology"/>
<evidence type="ECO:0000256" key="5">
    <source>
        <dbReference type="ARBA" id="ARBA00023002"/>
    </source>
</evidence>
<reference evidence="11 12" key="1">
    <citation type="journal article" date="2015" name="Stand. Genomic Sci.">
        <title>Genomic Encyclopedia of Bacterial and Archaeal Type Strains, Phase III: the genomes of soil and plant-associated and newly described type strains.</title>
        <authorList>
            <person name="Whitman W.B."/>
            <person name="Woyke T."/>
            <person name="Klenk H.P."/>
            <person name="Zhou Y."/>
            <person name="Lilburn T.G."/>
            <person name="Beck B.J."/>
            <person name="De Vos P."/>
            <person name="Vandamme P."/>
            <person name="Eisen J.A."/>
            <person name="Garrity G."/>
            <person name="Hugenholtz P."/>
            <person name="Kyrpides N.C."/>
        </authorList>
    </citation>
    <scope>NUCLEOTIDE SEQUENCE [LARGE SCALE GENOMIC DNA]</scope>
    <source>
        <strain evidence="11 12">CV53</strain>
    </source>
</reference>
<dbReference type="GO" id="GO:0030976">
    <property type="term" value="F:thiamine pyrophosphate binding"/>
    <property type="evidence" value="ECO:0007669"/>
    <property type="project" value="InterPro"/>
</dbReference>
<dbReference type="InterPro" id="IPR002880">
    <property type="entry name" value="Pyrv_Fd/Flavodoxin_OxRdtase_N"/>
</dbReference>
<name>A0A4R2BH99_9BACI</name>
<evidence type="ECO:0000259" key="8">
    <source>
        <dbReference type="Pfam" id="PF01855"/>
    </source>
</evidence>
<protein>
    <submittedName>
        <fullName evidence="11">Pyruvate ferredoxin oxidoreductase alpha subunit</fullName>
    </submittedName>
</protein>
<keyword evidence="7" id="KW-0411">Iron-sulfur</keyword>
<keyword evidence="3" id="KW-0004">4Fe-4S</keyword>
<dbReference type="InterPro" id="IPR009014">
    <property type="entry name" value="Transketo_C/PFOR_II"/>
</dbReference>
<evidence type="ECO:0000256" key="6">
    <source>
        <dbReference type="ARBA" id="ARBA00023004"/>
    </source>
</evidence>
<dbReference type="Pfam" id="PF17147">
    <property type="entry name" value="PFOR_II"/>
    <property type="match status" value="1"/>
</dbReference>
<accession>A0A4R2BH99</accession>
<keyword evidence="3" id="KW-0479">Metal-binding</keyword>
<dbReference type="PANTHER" id="PTHR32154:SF0">
    <property type="entry name" value="PYRUVATE-FLAVODOXIN OXIDOREDUCTASE-RELATED"/>
    <property type="match status" value="1"/>
</dbReference>
<keyword evidence="12" id="KW-1185">Reference proteome</keyword>
<keyword evidence="6" id="KW-0408">Iron</keyword>
<keyword evidence="2" id="KW-0813">Transport</keyword>
<evidence type="ECO:0000256" key="3">
    <source>
        <dbReference type="ARBA" id="ARBA00022485"/>
    </source>
</evidence>
<dbReference type="InterPro" id="IPR029061">
    <property type="entry name" value="THDP-binding"/>
</dbReference>
<organism evidence="11 12">
    <name type="scientific">Mesobacillus foraminis</name>
    <dbReference type="NCBI Taxonomy" id="279826"/>
    <lineage>
        <taxon>Bacteria</taxon>
        <taxon>Bacillati</taxon>
        <taxon>Bacillota</taxon>
        <taxon>Bacilli</taxon>
        <taxon>Bacillales</taxon>
        <taxon>Bacillaceae</taxon>
        <taxon>Mesobacillus</taxon>
    </lineage>
</organism>
<evidence type="ECO:0000259" key="9">
    <source>
        <dbReference type="Pfam" id="PF02775"/>
    </source>
</evidence>
<dbReference type="Pfam" id="PF02775">
    <property type="entry name" value="TPP_enzyme_C"/>
    <property type="match status" value="1"/>
</dbReference>
<dbReference type="PANTHER" id="PTHR32154">
    <property type="entry name" value="PYRUVATE-FLAVODOXIN OXIDOREDUCTASE-RELATED"/>
    <property type="match status" value="1"/>
</dbReference>
<keyword evidence="11" id="KW-0670">Pyruvate</keyword>
<gene>
    <name evidence="11" type="ORF">EV146_10565</name>
</gene>
<keyword evidence="5" id="KW-0560">Oxidoreductase</keyword>
<comment type="similarity">
    <text evidence="1">Belongs to the pyruvate:ferredoxin/flavodoxin oxidoreductase family.</text>
</comment>
<dbReference type="GO" id="GO:0016491">
    <property type="term" value="F:oxidoreductase activity"/>
    <property type="evidence" value="ECO:0007669"/>
    <property type="project" value="UniProtKB-KW"/>
</dbReference>
<comment type="caution">
    <text evidence="11">The sequence shown here is derived from an EMBL/GenBank/DDBJ whole genome shotgun (WGS) entry which is preliminary data.</text>
</comment>
<dbReference type="Pfam" id="PF01855">
    <property type="entry name" value="POR_N"/>
    <property type="match status" value="1"/>
</dbReference>
<dbReference type="SUPFAM" id="SSF52518">
    <property type="entry name" value="Thiamin diphosphate-binding fold (THDP-binding)"/>
    <property type="match status" value="2"/>
</dbReference>